<dbReference type="AlphaFoldDB" id="A0A212IRG0"/>
<dbReference type="EMBL" id="FLUB01000021">
    <property type="protein sequence ID" value="SBV69376.1"/>
    <property type="molecule type" value="Genomic_DNA"/>
</dbReference>
<organism evidence="1">
    <name type="scientific">uncultured Citrobacter sp</name>
    <dbReference type="NCBI Taxonomy" id="200446"/>
    <lineage>
        <taxon>Bacteria</taxon>
        <taxon>Pseudomonadati</taxon>
        <taxon>Pseudomonadota</taxon>
        <taxon>Gammaproteobacteria</taxon>
        <taxon>Enterobacterales</taxon>
        <taxon>Enterobacteriaceae</taxon>
        <taxon>Citrobacter</taxon>
        <taxon>environmental samples</taxon>
    </lineage>
</organism>
<name>A0A212IRG0_9ENTR</name>
<accession>A0A212IRG0</accession>
<sequence>MEHKINNLLDTLSGIDGVLGVALIDNTIKEIVHSKNINDRFGFLSTGMSDIIRANIKFSKLSAQQKTMEDILITYSDDIFLLKQVPEAAKYFIFIRIARDANIALTRLRLNEKFSNLSVQ</sequence>
<evidence type="ECO:0008006" key="2">
    <source>
        <dbReference type="Google" id="ProtNLM"/>
    </source>
</evidence>
<protein>
    <recommendedName>
        <fullName evidence="2">Roadblock/LAMTOR2 domain-containing protein</fullName>
    </recommendedName>
</protein>
<evidence type="ECO:0000313" key="1">
    <source>
        <dbReference type="EMBL" id="SBV69376.1"/>
    </source>
</evidence>
<proteinExistence type="predicted"/>
<gene>
    <name evidence="1" type="ORF">KM92CIT3_90061</name>
</gene>
<reference evidence="1" key="1">
    <citation type="submission" date="2016-04" db="EMBL/GenBank/DDBJ databases">
        <authorList>
            <person name="Evans L.H."/>
            <person name="Alamgir A."/>
            <person name="Owens N."/>
            <person name="Weber N.D."/>
            <person name="Virtaneva K."/>
            <person name="Barbian K."/>
            <person name="Babar A."/>
            <person name="Rosenke K."/>
        </authorList>
    </citation>
    <scope>NUCLEOTIDE SEQUENCE</scope>
    <source>
        <strain evidence="1">92-3</strain>
    </source>
</reference>